<dbReference type="PROSITE" id="PS51165">
    <property type="entry name" value="THUMP"/>
    <property type="match status" value="1"/>
</dbReference>
<dbReference type="Pfam" id="PF01170">
    <property type="entry name" value="UPF0020"/>
    <property type="match status" value="1"/>
</dbReference>
<dbReference type="PANTHER" id="PTHR47313">
    <property type="entry name" value="RIBOSOMAL RNA LARGE SUBUNIT METHYLTRANSFERASE K/L"/>
    <property type="match status" value="1"/>
</dbReference>
<dbReference type="Gene3D" id="3.30.2130.30">
    <property type="match status" value="1"/>
</dbReference>
<dbReference type="RefSeq" id="WP_013537000.1">
    <property type="nucleotide sequence ID" value="NC_014926.1"/>
</dbReference>
<dbReference type="InterPro" id="IPR029063">
    <property type="entry name" value="SAM-dependent_MTases_sf"/>
</dbReference>
<dbReference type="eggNOG" id="COG0116">
    <property type="taxonomic scope" value="Bacteria"/>
</dbReference>
<dbReference type="Proteomes" id="UP000006362">
    <property type="component" value="Chromosome"/>
</dbReference>
<keyword evidence="3" id="KW-0694">RNA-binding</keyword>
<protein>
    <submittedName>
        <fullName evidence="5">rRNA (Guanine-N(2)-)-methyltransferase</fullName>
        <ecNumber evidence="5">2.1.1.171</ecNumber>
    </submittedName>
</protein>
<dbReference type="InterPro" id="IPR054170">
    <property type="entry name" value="RlmL_1st"/>
</dbReference>
<evidence type="ECO:0000313" key="6">
    <source>
        <dbReference type="Proteomes" id="UP000006362"/>
    </source>
</evidence>
<evidence type="ECO:0000256" key="1">
    <source>
        <dbReference type="ARBA" id="ARBA00022603"/>
    </source>
</evidence>
<keyword evidence="2 5" id="KW-0808">Transferase</keyword>
<gene>
    <name evidence="5" type="ordered locus">Theam_0241</name>
</gene>
<evidence type="ECO:0000313" key="5">
    <source>
        <dbReference type="EMBL" id="ADU96214.1"/>
    </source>
</evidence>
<accession>E8T404</accession>
<name>E8T404_THEA1</name>
<keyword evidence="6" id="KW-1185">Reference proteome</keyword>
<dbReference type="Gene3D" id="3.40.50.150">
    <property type="entry name" value="Vaccinia Virus protein VP39"/>
    <property type="match status" value="1"/>
</dbReference>
<dbReference type="InterPro" id="IPR000241">
    <property type="entry name" value="RlmKL-like_Mtase"/>
</dbReference>
<dbReference type="PROSITE" id="PS01261">
    <property type="entry name" value="UPF0020"/>
    <property type="match status" value="1"/>
</dbReference>
<dbReference type="GO" id="GO:0070043">
    <property type="term" value="F:rRNA (guanine-N7-)-methyltransferase activity"/>
    <property type="evidence" value="ECO:0007669"/>
    <property type="project" value="TreeGrafter"/>
</dbReference>
<feature type="domain" description="THUMP" evidence="4">
    <location>
        <begin position="41"/>
        <end position="149"/>
    </location>
</feature>
<dbReference type="Pfam" id="PF22020">
    <property type="entry name" value="RlmL_1st"/>
    <property type="match status" value="1"/>
</dbReference>
<dbReference type="InterPro" id="IPR002052">
    <property type="entry name" value="DNA_methylase_N6_adenine_CS"/>
</dbReference>
<dbReference type="HOGENOM" id="CLU_032119_3_0_0"/>
<dbReference type="CDD" id="cd11715">
    <property type="entry name" value="THUMP_AdoMetMT"/>
    <property type="match status" value="1"/>
</dbReference>
<proteinExistence type="predicted"/>
<evidence type="ECO:0000256" key="3">
    <source>
        <dbReference type="PROSITE-ProRule" id="PRU00529"/>
    </source>
</evidence>
<dbReference type="EMBL" id="CP002444">
    <property type="protein sequence ID" value="ADU96214.1"/>
    <property type="molecule type" value="Genomic_DNA"/>
</dbReference>
<dbReference type="PANTHER" id="PTHR47313:SF1">
    <property type="entry name" value="RIBOSOMAL RNA LARGE SUBUNIT METHYLTRANSFERASE K_L"/>
    <property type="match status" value="1"/>
</dbReference>
<dbReference type="STRING" id="648996.Theam_0241"/>
<evidence type="ECO:0000259" key="4">
    <source>
        <dbReference type="PROSITE" id="PS51165"/>
    </source>
</evidence>
<reference evidence="5" key="1">
    <citation type="submission" date="2011-01" db="EMBL/GenBank/DDBJ databases">
        <title>Complete sequence of chromosome of Thermovibrio ammonificans HB-1.</title>
        <authorList>
            <consortium name="US DOE Joint Genome Institute"/>
            <person name="Lucas S."/>
            <person name="Copeland A."/>
            <person name="Lapidus A."/>
            <person name="Cheng J.-F."/>
            <person name="Goodwin L."/>
            <person name="Pitluck S."/>
            <person name="Davenport K."/>
            <person name="Detter J.C."/>
            <person name="Han C."/>
            <person name="Tapia R."/>
            <person name="Land M."/>
            <person name="Hauser L."/>
            <person name="Kyrpides N."/>
            <person name="Ivanova N."/>
            <person name="Ovchinnikova G."/>
            <person name="Vetriani C."/>
            <person name="Woyke T."/>
        </authorList>
    </citation>
    <scope>NUCLEOTIDE SEQUENCE [LARGE SCALE GENOMIC DNA]</scope>
    <source>
        <strain evidence="5">HB-1</strain>
    </source>
</reference>
<dbReference type="OrthoDB" id="9809404at2"/>
<dbReference type="KEGG" id="tam:Theam_0241"/>
<evidence type="ECO:0000256" key="2">
    <source>
        <dbReference type="ARBA" id="ARBA00022679"/>
    </source>
</evidence>
<dbReference type="InterPro" id="IPR004114">
    <property type="entry name" value="THUMP_dom"/>
</dbReference>
<dbReference type="AlphaFoldDB" id="E8T404"/>
<organism evidence="5 6">
    <name type="scientific">Thermovibrio ammonificans (strain DSM 15698 / JCM 12110 / HB-1)</name>
    <dbReference type="NCBI Taxonomy" id="648996"/>
    <lineage>
        <taxon>Bacteria</taxon>
        <taxon>Pseudomonadati</taxon>
        <taxon>Aquificota</taxon>
        <taxon>Aquificia</taxon>
        <taxon>Desulfurobacteriales</taxon>
        <taxon>Desulfurobacteriaceae</taxon>
        <taxon>Thermovibrio</taxon>
    </lineage>
</organism>
<keyword evidence="1 5" id="KW-0489">Methyltransferase</keyword>
<dbReference type="PROSITE" id="PS00092">
    <property type="entry name" value="N6_MTASE"/>
    <property type="match status" value="1"/>
</dbReference>
<dbReference type="InterPro" id="IPR053943">
    <property type="entry name" value="RlmKL-like_Mtase_CS"/>
</dbReference>
<dbReference type="EC" id="2.1.1.171" evidence="5"/>
<sequence>MKLFAVSQPGIEQVTADELQTLGLNGTILPGGVEFEGGLRELYRANLWLRSASRVLVRLCTFRAKHFAELVRKASKCPWSHYITPELPIKVRATSRRSKLYHTKAIEERVLRAIKEVVGFEPKTTDYEDEGTSVIVRFENDICTISVNSSGALLHRRGYRVAETEAPLRENLAAAMVLLSGWRGEVPLVDPFCGSGTIPIEAALIAANIPPGFKREFAFMKWPNFDSSLWEEVKSEALSGVRPVNVPVLGFDIDPDAVSAAEKNARAAGVERFVTFKNLSFPELNFSEAFIVTNPPYGVRLTFVRASQVYRRLGEWVETNFKRYKLLFLAPGRRLARETGLPVEQVTHFSNGGITVGLWVAEKG</sequence>
<dbReference type="SUPFAM" id="SSF53335">
    <property type="entry name" value="S-adenosyl-L-methionine-dependent methyltransferases"/>
    <property type="match status" value="1"/>
</dbReference>
<dbReference type="GO" id="GO:0003723">
    <property type="term" value="F:RNA binding"/>
    <property type="evidence" value="ECO:0007669"/>
    <property type="project" value="UniProtKB-UniRule"/>
</dbReference>
<dbReference type="Pfam" id="PF02926">
    <property type="entry name" value="THUMP"/>
    <property type="match status" value="1"/>
</dbReference>
<dbReference type="GO" id="GO:0052913">
    <property type="term" value="F:16S rRNA (guanine(966)-N(2))-methyltransferase activity"/>
    <property type="evidence" value="ECO:0007669"/>
    <property type="project" value="UniProtKB-EC"/>
</dbReference>